<proteinExistence type="predicted"/>
<comment type="caution">
    <text evidence="1">The sequence shown here is derived from an EMBL/GenBank/DDBJ whole genome shotgun (WGS) entry which is preliminary data.</text>
</comment>
<name>A0A4Y8UKX9_9GAMM</name>
<accession>A0A4Y8UKX9</accession>
<sequence>MADFDVFNGDADGITALLQLRLAEPRAAQLITGIKRDIALLQRVVQQRAASGDRVAVLDLSLDKNRTALEQLLAVEAEVFYCDHHFAGQLPHSSRLLSLINESPEVCTSLLVNGYLRGRYAPWAVVGAYGDNLHQSAARLAAQIGLSQAERAALCELGELLNYNGYGESLADLHFDPADLYRQMSPFSSPLALLAANPPFIAALREGRAADSAALAEAKTLLHSDIGIVKQLPNRAWARRISGVWANQLARDNPHQAIALLTEREGGYLVSVRAPRAQPRGAVELCQQFAGGGGRAAAAGINVLPEAEKTQFIEKLSTHFNAL</sequence>
<protein>
    <submittedName>
        <fullName evidence="1">DHH family phosphoesterase</fullName>
    </submittedName>
</protein>
<keyword evidence="2" id="KW-1185">Reference proteome</keyword>
<evidence type="ECO:0000313" key="1">
    <source>
        <dbReference type="EMBL" id="TFH69118.1"/>
    </source>
</evidence>
<evidence type="ECO:0000313" key="2">
    <source>
        <dbReference type="Proteomes" id="UP000298133"/>
    </source>
</evidence>
<dbReference type="OrthoDB" id="5429547at2"/>
<dbReference type="SUPFAM" id="SSF64182">
    <property type="entry name" value="DHH phosphoesterases"/>
    <property type="match status" value="1"/>
</dbReference>
<organism evidence="1 2">
    <name type="scientific">Gammaproteobacteria bacterium LSUCC0057</name>
    <dbReference type="NCBI Taxonomy" id="2559237"/>
    <lineage>
        <taxon>Bacteria</taxon>
        <taxon>Pseudomonadati</taxon>
        <taxon>Pseudomonadota</taxon>
        <taxon>Gammaproteobacteria</taxon>
        <taxon>Cellvibrionales</taxon>
        <taxon>Porticoccaceae</taxon>
        <taxon>SAR92 clade</taxon>
    </lineage>
</organism>
<dbReference type="AlphaFoldDB" id="A0A4Y8UKX9"/>
<dbReference type="EMBL" id="SPIA01000001">
    <property type="protein sequence ID" value="TFH69118.1"/>
    <property type="molecule type" value="Genomic_DNA"/>
</dbReference>
<dbReference type="Proteomes" id="UP000298133">
    <property type="component" value="Unassembled WGS sequence"/>
</dbReference>
<dbReference type="InterPro" id="IPR038763">
    <property type="entry name" value="DHH_sf"/>
</dbReference>
<gene>
    <name evidence="1" type="ORF">E3W66_04080</name>
</gene>
<reference evidence="1 2" key="1">
    <citation type="submission" date="2019-03" db="EMBL/GenBank/DDBJ databases">
        <title>Draft genome of Gammaproteobacteria bacterium LSUCC0057, a member of the SAR92 clade.</title>
        <authorList>
            <person name="Lanclos V.C."/>
            <person name="Doiron C."/>
            <person name="Henson M.W."/>
            <person name="Thrash J.C."/>
        </authorList>
    </citation>
    <scope>NUCLEOTIDE SEQUENCE [LARGE SCALE GENOMIC DNA]</scope>
    <source>
        <strain evidence="1 2">LSUCC0057</strain>
    </source>
</reference>